<evidence type="ECO:0000256" key="1">
    <source>
        <dbReference type="ARBA" id="ARBA00004141"/>
    </source>
</evidence>
<feature type="compositionally biased region" description="Basic and acidic residues" evidence="7">
    <location>
        <begin position="587"/>
        <end position="601"/>
    </location>
</feature>
<feature type="transmembrane region" description="Helical" evidence="8">
    <location>
        <begin position="117"/>
        <end position="136"/>
    </location>
</feature>
<dbReference type="RefSeq" id="WP_277859065.1">
    <property type="nucleotide sequence ID" value="NZ_JARRAG010000001.1"/>
</dbReference>
<dbReference type="PANTHER" id="PTHR42751">
    <property type="entry name" value="SODIUM/HYDROGEN EXCHANGER FAMILY/TRKA DOMAIN PROTEIN"/>
    <property type="match status" value="1"/>
</dbReference>
<reference evidence="10 11" key="1">
    <citation type="submission" date="2023-03" db="EMBL/GenBank/DDBJ databases">
        <title>Paludisphaera mucosa sp. nov. a novel planctomycete from northern fen.</title>
        <authorList>
            <person name="Ivanova A."/>
        </authorList>
    </citation>
    <scope>NUCLEOTIDE SEQUENCE [LARGE SCALE GENOMIC DNA]</scope>
    <source>
        <strain evidence="10 11">Pla2</strain>
    </source>
</reference>
<evidence type="ECO:0000313" key="10">
    <source>
        <dbReference type="EMBL" id="MDG3002701.1"/>
    </source>
</evidence>
<name>A0ABT6F549_9BACT</name>
<evidence type="ECO:0000256" key="3">
    <source>
        <dbReference type="ARBA" id="ARBA00022448"/>
    </source>
</evidence>
<evidence type="ECO:0000256" key="7">
    <source>
        <dbReference type="SAM" id="MobiDB-lite"/>
    </source>
</evidence>
<dbReference type="InterPro" id="IPR006153">
    <property type="entry name" value="Cation/H_exchanger_TM"/>
</dbReference>
<evidence type="ECO:0000256" key="4">
    <source>
        <dbReference type="ARBA" id="ARBA00022692"/>
    </source>
</evidence>
<evidence type="ECO:0000259" key="9">
    <source>
        <dbReference type="PROSITE" id="PS51201"/>
    </source>
</evidence>
<proteinExistence type="inferred from homology"/>
<feature type="transmembrane region" description="Helical" evidence="8">
    <location>
        <begin position="148"/>
        <end position="171"/>
    </location>
</feature>
<protein>
    <submittedName>
        <fullName evidence="10">Cation:proton antiporter</fullName>
    </submittedName>
</protein>
<dbReference type="InterPro" id="IPR003148">
    <property type="entry name" value="RCK_N"/>
</dbReference>
<comment type="caution">
    <text evidence="10">The sequence shown here is derived from an EMBL/GenBank/DDBJ whole genome shotgun (WGS) entry which is preliminary data.</text>
</comment>
<dbReference type="Pfam" id="PF00999">
    <property type="entry name" value="Na_H_Exchanger"/>
    <property type="match status" value="1"/>
</dbReference>
<feature type="transmembrane region" description="Helical" evidence="8">
    <location>
        <begin position="330"/>
        <end position="351"/>
    </location>
</feature>
<feature type="transmembrane region" description="Helical" evidence="8">
    <location>
        <begin position="363"/>
        <end position="383"/>
    </location>
</feature>
<dbReference type="EMBL" id="JARRAG010000001">
    <property type="protein sequence ID" value="MDG3002701.1"/>
    <property type="molecule type" value="Genomic_DNA"/>
</dbReference>
<feature type="transmembrane region" description="Helical" evidence="8">
    <location>
        <begin position="276"/>
        <end position="294"/>
    </location>
</feature>
<feature type="compositionally biased region" description="Basic and acidic residues" evidence="7">
    <location>
        <begin position="612"/>
        <end position="621"/>
    </location>
</feature>
<evidence type="ECO:0000256" key="5">
    <source>
        <dbReference type="ARBA" id="ARBA00022989"/>
    </source>
</evidence>
<comment type="similarity">
    <text evidence="2">Belongs to the monovalent cation:proton antiporter 2 (CPA2) transporter (TC 2.A.37) family.</text>
</comment>
<feature type="transmembrane region" description="Helical" evidence="8">
    <location>
        <begin position="177"/>
        <end position="202"/>
    </location>
</feature>
<keyword evidence="4 8" id="KW-0812">Transmembrane</keyword>
<evidence type="ECO:0000256" key="6">
    <source>
        <dbReference type="ARBA" id="ARBA00023136"/>
    </source>
</evidence>
<dbReference type="Gene3D" id="3.40.50.720">
    <property type="entry name" value="NAD(P)-binding Rossmann-like Domain"/>
    <property type="match status" value="1"/>
</dbReference>
<feature type="transmembrane region" description="Helical" evidence="8">
    <location>
        <begin position="222"/>
        <end position="239"/>
    </location>
</feature>
<feature type="transmembrane region" description="Helical" evidence="8">
    <location>
        <begin position="55"/>
        <end position="75"/>
    </location>
</feature>
<evidence type="ECO:0000256" key="2">
    <source>
        <dbReference type="ARBA" id="ARBA00005551"/>
    </source>
</evidence>
<dbReference type="Gene3D" id="1.20.1530.20">
    <property type="match status" value="1"/>
</dbReference>
<evidence type="ECO:0000313" key="11">
    <source>
        <dbReference type="Proteomes" id="UP001216907"/>
    </source>
</evidence>
<feature type="transmembrane region" description="Helical" evidence="8">
    <location>
        <begin position="6"/>
        <end position="25"/>
    </location>
</feature>
<sequence>MHDVDLIVTLTGGLAAALVLGYITFKLRLSPIVGYLLAGIAVGPTTPGFTADQNLANQLAEVGVILLMFGVGLQFHLKELLAVKRVALPGALCQFLAATLVGTVIGLVHGWDWQTGLVFGLAIAVASTVVAVRVLSDNGDLHTQTGHIAVGWLVVEDLLTVLVLVMLPVVFGPGEKSLGVVATAVGLAVVKVAVMVALTFVVGERVIPWVLDRAAGTRSRELFTLTVLVVALGIAVTAAKLFDVSMALGAFLAGMVVGRSQFSLRAATEALPMRDAFAVIFFVSVGMLFHPRSLLHSPGLIGATLFVILVVNPLAAGTMVKLLGYPLRAAVSVGVALAQIGEFSFILASAGRSLKLLDDEASNVLIAASIITITLNPVLYRLIGPIETWLKRYFKDPLPVENRVKHDLEEPEETGRHRVVVIGYGPVGKTLTRLLRDNRIDPVVIELNMDTVRRLEGEGVRALYGDAMHREVLEHAGADKAVGLILSSSTMSGGKETIRLAREINPDVFILARTTYLREVCEMRGAGADSVFSGEGEVALAMTESLLNRLGATPDQIDRERARVHAEFSAMTRPADEPVPGTPPSSERADGEASVAAKERPQPVPGPPELSSARRENPLGE</sequence>
<dbReference type="SUPFAM" id="SSF51735">
    <property type="entry name" value="NAD(P)-binding Rossmann-fold domains"/>
    <property type="match status" value="1"/>
</dbReference>
<accession>A0ABT6F549</accession>
<dbReference type="InterPro" id="IPR036291">
    <property type="entry name" value="NAD(P)-bd_dom_sf"/>
</dbReference>
<dbReference type="Pfam" id="PF02254">
    <property type="entry name" value="TrkA_N"/>
    <property type="match status" value="1"/>
</dbReference>
<evidence type="ECO:0000256" key="8">
    <source>
        <dbReference type="SAM" id="Phobius"/>
    </source>
</evidence>
<dbReference type="PANTHER" id="PTHR42751:SF1">
    <property type="entry name" value="CATION_PROTON ANTIPORTER YBAL-RELATED"/>
    <property type="match status" value="1"/>
</dbReference>
<dbReference type="InterPro" id="IPR038770">
    <property type="entry name" value="Na+/solute_symporter_sf"/>
</dbReference>
<keyword evidence="3" id="KW-0813">Transport</keyword>
<keyword evidence="6 8" id="KW-0472">Membrane</keyword>
<feature type="transmembrane region" description="Helical" evidence="8">
    <location>
        <begin position="245"/>
        <end position="264"/>
    </location>
</feature>
<dbReference type="Proteomes" id="UP001216907">
    <property type="component" value="Unassembled WGS sequence"/>
</dbReference>
<feature type="region of interest" description="Disordered" evidence="7">
    <location>
        <begin position="568"/>
        <end position="621"/>
    </location>
</feature>
<organism evidence="10 11">
    <name type="scientific">Paludisphaera mucosa</name>
    <dbReference type="NCBI Taxonomy" id="3030827"/>
    <lineage>
        <taxon>Bacteria</taxon>
        <taxon>Pseudomonadati</taxon>
        <taxon>Planctomycetota</taxon>
        <taxon>Planctomycetia</taxon>
        <taxon>Isosphaerales</taxon>
        <taxon>Isosphaeraceae</taxon>
        <taxon>Paludisphaera</taxon>
    </lineage>
</organism>
<feature type="domain" description="RCK N-terminal" evidence="9">
    <location>
        <begin position="416"/>
        <end position="532"/>
    </location>
</feature>
<dbReference type="PROSITE" id="PS51201">
    <property type="entry name" value="RCK_N"/>
    <property type="match status" value="1"/>
</dbReference>
<keyword evidence="11" id="KW-1185">Reference proteome</keyword>
<feature type="transmembrane region" description="Helical" evidence="8">
    <location>
        <begin position="300"/>
        <end position="323"/>
    </location>
</feature>
<feature type="transmembrane region" description="Helical" evidence="8">
    <location>
        <begin position="87"/>
        <end position="111"/>
    </location>
</feature>
<comment type="subcellular location">
    <subcellularLocation>
        <location evidence="1">Membrane</location>
        <topology evidence="1">Multi-pass membrane protein</topology>
    </subcellularLocation>
</comment>
<gene>
    <name evidence="10" type="ORF">PZE19_02780</name>
</gene>
<keyword evidence="5 8" id="KW-1133">Transmembrane helix</keyword>
<feature type="transmembrane region" description="Helical" evidence="8">
    <location>
        <begin position="32"/>
        <end position="49"/>
    </location>
</feature>